<feature type="active site" description="Nucleophile" evidence="3">
    <location>
        <position position="123"/>
    </location>
</feature>
<evidence type="ECO:0000313" key="5">
    <source>
        <dbReference type="EMBL" id="SFE04184.1"/>
    </source>
</evidence>
<evidence type="ECO:0000256" key="3">
    <source>
        <dbReference type="PIRSR" id="PIRSR610905-1"/>
    </source>
</evidence>
<dbReference type="PANTHER" id="PTHR36845">
    <property type="entry name" value="HYDROLASE, PUTATIVE (AFU_ORTHOLOGUE AFUA_7G05090)-RELATED"/>
    <property type="match status" value="1"/>
</dbReference>
<dbReference type="Pfam" id="PF07470">
    <property type="entry name" value="Glyco_hydro_88"/>
    <property type="match status" value="1"/>
</dbReference>
<gene>
    <name evidence="5" type="ORF">SAMN05216378_2078</name>
</gene>
<feature type="binding site" evidence="4">
    <location>
        <position position="260"/>
    </location>
    <ligand>
        <name>substrate</name>
    </ligand>
</feature>
<feature type="binding site" evidence="4">
    <location>
        <position position="244"/>
    </location>
    <ligand>
        <name>substrate</name>
    </ligand>
</feature>
<name>A0A1I1X9X0_9BACL</name>
<feature type="binding site" evidence="4">
    <location>
        <position position="184"/>
    </location>
    <ligand>
        <name>substrate</name>
    </ligand>
</feature>
<feature type="binding site" evidence="4">
    <location>
        <position position="256"/>
    </location>
    <ligand>
        <name>substrate</name>
    </ligand>
</feature>
<dbReference type="Proteomes" id="UP000198855">
    <property type="component" value="Unassembled WGS sequence"/>
</dbReference>
<organism evidence="5 6">
    <name type="scientific">Paenibacillus catalpae</name>
    <dbReference type="NCBI Taxonomy" id="1045775"/>
    <lineage>
        <taxon>Bacteria</taxon>
        <taxon>Bacillati</taxon>
        <taxon>Bacillota</taxon>
        <taxon>Bacilli</taxon>
        <taxon>Bacillales</taxon>
        <taxon>Paenibacillaceae</taxon>
        <taxon>Paenibacillus</taxon>
    </lineage>
</organism>
<dbReference type="AlphaFoldDB" id="A0A1I1X9X0"/>
<evidence type="ECO:0000313" key="6">
    <source>
        <dbReference type="Proteomes" id="UP000198855"/>
    </source>
</evidence>
<feature type="active site" description="Proton donor" evidence="3">
    <location>
        <position position="184"/>
    </location>
</feature>
<evidence type="ECO:0000256" key="2">
    <source>
        <dbReference type="ARBA" id="ARBA00038358"/>
    </source>
</evidence>
<evidence type="ECO:0000256" key="4">
    <source>
        <dbReference type="PIRSR" id="PIRSR610905-2"/>
    </source>
</evidence>
<feature type="binding site" evidence="4">
    <location>
        <position position="123"/>
    </location>
    <ligand>
        <name>substrate</name>
    </ligand>
</feature>
<comment type="similarity">
    <text evidence="2">Belongs to the glycosyl hydrolase 88 family.</text>
</comment>
<proteinExistence type="inferred from homology"/>
<dbReference type="PANTHER" id="PTHR36845:SF1">
    <property type="entry name" value="HYDROLASE, PUTATIVE (AFU_ORTHOLOGUE AFUA_7G05090)-RELATED"/>
    <property type="match status" value="1"/>
</dbReference>
<dbReference type="GO" id="GO:0000272">
    <property type="term" value="P:polysaccharide catabolic process"/>
    <property type="evidence" value="ECO:0007669"/>
    <property type="project" value="TreeGrafter"/>
</dbReference>
<feature type="binding site" evidence="4">
    <location>
        <position position="242"/>
    </location>
    <ligand>
        <name>substrate</name>
    </ligand>
</feature>
<accession>A0A1I1X9X0</accession>
<keyword evidence="6" id="KW-1185">Reference proteome</keyword>
<protein>
    <submittedName>
        <fullName evidence="5">Unsaturated chondroitin disaccharide hydrolase</fullName>
    </submittedName>
</protein>
<dbReference type="SUPFAM" id="SSF48208">
    <property type="entry name" value="Six-hairpin glycosidases"/>
    <property type="match status" value="1"/>
</dbReference>
<dbReference type="Gene3D" id="1.50.10.10">
    <property type="match status" value="1"/>
</dbReference>
<dbReference type="InterPro" id="IPR052369">
    <property type="entry name" value="UG_Glycosaminoglycan_Hydrolase"/>
</dbReference>
<sequence length="413" mass="47143">MAEKGQNFTHARQKLSLFRRHHSITMGESQTKGRVDMWKIAIEEAIATITRNMNRFGEAYPHVGDGGHYTLIENNDWTNGFWSGLLWLGYEYSGEERLSEAARKTTACFRRRLEDNVVLDHHDIGFLYSLSAKAQWIVEKDESAKRLALQAADRMMKRWREPGGFFQAWGQKGDPVEGGRIIIDCLLNLPLLYWASEQTGSPVYREAAKAQAEKSRRYLVRGDDSSYHTFFFNQLTGEPVGGATHQGYSNGSTWSRGQAWGIYGFALSYRYTRDSLFLETSKRMAVYFLQHLPEDGVAYWDFHLPPGQQLYRDSSASAIAAAGLVELLSHLDEQDALYSCLQSGLIRSMKALVQHYSTIGDKDAEGLLKHGSYHVRGGQAPDDYMIWGDYFYLEALLRLERGISGYWHERERS</sequence>
<dbReference type="InterPro" id="IPR010905">
    <property type="entry name" value="Glyco_hydro_88"/>
</dbReference>
<dbReference type="InterPro" id="IPR012341">
    <property type="entry name" value="6hp_glycosidase-like_sf"/>
</dbReference>
<reference evidence="6" key="1">
    <citation type="submission" date="2016-10" db="EMBL/GenBank/DDBJ databases">
        <authorList>
            <person name="Varghese N."/>
            <person name="Submissions S."/>
        </authorList>
    </citation>
    <scope>NUCLEOTIDE SEQUENCE [LARGE SCALE GENOMIC DNA]</scope>
    <source>
        <strain evidence="6">CGMCC 1.10784</strain>
    </source>
</reference>
<dbReference type="EMBL" id="FOMT01000002">
    <property type="protein sequence ID" value="SFE04184.1"/>
    <property type="molecule type" value="Genomic_DNA"/>
</dbReference>
<dbReference type="InterPro" id="IPR008928">
    <property type="entry name" value="6-hairpin_glycosidase_sf"/>
</dbReference>
<dbReference type="STRING" id="1045775.SAMN05216378_2078"/>
<keyword evidence="1 5" id="KW-0378">Hydrolase</keyword>
<dbReference type="GO" id="GO:0052757">
    <property type="term" value="F:chondroitin hydrolase activity"/>
    <property type="evidence" value="ECO:0007669"/>
    <property type="project" value="TreeGrafter"/>
</dbReference>
<evidence type="ECO:0000256" key="1">
    <source>
        <dbReference type="ARBA" id="ARBA00022801"/>
    </source>
</evidence>